<keyword evidence="3" id="KW-0732">Signal</keyword>
<dbReference type="PROSITE" id="PS51233">
    <property type="entry name" value="VWFD"/>
    <property type="match status" value="1"/>
</dbReference>
<protein>
    <recommendedName>
        <fullName evidence="4">VWFD domain-containing protein</fullName>
    </recommendedName>
</protein>
<accession>A0ABQ7SU83</accession>
<dbReference type="PANTHER" id="PTHR11339">
    <property type="entry name" value="EXTRACELLULAR MATRIX GLYCOPROTEIN RELATED"/>
    <property type="match status" value="1"/>
</dbReference>
<comment type="caution">
    <text evidence="5">The sequence shown here is derived from an EMBL/GenBank/DDBJ whole genome shotgun (WGS) entry which is preliminary data.</text>
</comment>
<name>A0ABQ7SU83_PHRPL</name>
<feature type="chain" id="PRO_5046300249" description="VWFD domain-containing protein" evidence="3">
    <location>
        <begin position="23"/>
        <end position="156"/>
    </location>
</feature>
<evidence type="ECO:0000313" key="6">
    <source>
        <dbReference type="Proteomes" id="UP000826234"/>
    </source>
</evidence>
<evidence type="ECO:0000256" key="2">
    <source>
        <dbReference type="ARBA" id="ARBA00023180"/>
    </source>
</evidence>
<evidence type="ECO:0000259" key="4">
    <source>
        <dbReference type="PROSITE" id="PS51233"/>
    </source>
</evidence>
<sequence>MKAKYTVKLHLFLLLAECSVSGDMHFITFDGRKYNFQATCQYILAKSLTSGKFAVILQNAPCGQNQDGACIQSISLILNQDSKRQVTLTRSGDVLVYDQYKVNLPYIDGRSPVGVTESTPLLFGNSWKTSSACSPEHDSSPVDPCDVHLQAGEFED</sequence>
<dbReference type="EMBL" id="JAIPUX010003289">
    <property type="protein sequence ID" value="KAH0620935.1"/>
    <property type="molecule type" value="Genomic_DNA"/>
</dbReference>
<dbReference type="Proteomes" id="UP000826234">
    <property type="component" value="Unassembled WGS sequence"/>
</dbReference>
<feature type="domain" description="VWFD" evidence="4">
    <location>
        <begin position="16"/>
        <end position="156"/>
    </location>
</feature>
<dbReference type="InterPro" id="IPR050780">
    <property type="entry name" value="Mucin_vWF_Thrombospondin_sf"/>
</dbReference>
<dbReference type="Pfam" id="PF00094">
    <property type="entry name" value="VWD"/>
    <property type="match status" value="1"/>
</dbReference>
<evidence type="ECO:0000256" key="1">
    <source>
        <dbReference type="ARBA" id="ARBA00023157"/>
    </source>
</evidence>
<keyword evidence="6" id="KW-1185">Reference proteome</keyword>
<dbReference type="PANTHER" id="PTHR11339:SF228">
    <property type="entry name" value="OTOGELIN"/>
    <property type="match status" value="1"/>
</dbReference>
<dbReference type="SMART" id="SM00216">
    <property type="entry name" value="VWD"/>
    <property type="match status" value="1"/>
</dbReference>
<evidence type="ECO:0000313" key="5">
    <source>
        <dbReference type="EMBL" id="KAH0620935.1"/>
    </source>
</evidence>
<evidence type="ECO:0000256" key="3">
    <source>
        <dbReference type="SAM" id="SignalP"/>
    </source>
</evidence>
<reference evidence="5 6" key="1">
    <citation type="journal article" date="2022" name="Gigascience">
        <title>A chromosome-level genome assembly and annotation of the desert horned lizard, Phrynosoma platyrhinos, provides insight into chromosomal rearrangements among reptiles.</title>
        <authorList>
            <person name="Koochekian N."/>
            <person name="Ascanio A."/>
            <person name="Farleigh K."/>
            <person name="Card D.C."/>
            <person name="Schield D.R."/>
            <person name="Castoe T.A."/>
            <person name="Jezkova T."/>
        </authorList>
    </citation>
    <scope>NUCLEOTIDE SEQUENCE [LARGE SCALE GENOMIC DNA]</scope>
    <source>
        <strain evidence="5">NK-2021</strain>
    </source>
</reference>
<dbReference type="InterPro" id="IPR001846">
    <property type="entry name" value="VWF_type-D"/>
</dbReference>
<keyword evidence="1" id="KW-1015">Disulfide bond</keyword>
<keyword evidence="2" id="KW-0325">Glycoprotein</keyword>
<feature type="signal peptide" evidence="3">
    <location>
        <begin position="1"/>
        <end position="22"/>
    </location>
</feature>
<gene>
    <name evidence="5" type="ORF">JD844_021851</name>
</gene>
<proteinExistence type="predicted"/>
<organism evidence="5 6">
    <name type="scientific">Phrynosoma platyrhinos</name>
    <name type="common">Desert horned lizard</name>
    <dbReference type="NCBI Taxonomy" id="52577"/>
    <lineage>
        <taxon>Eukaryota</taxon>
        <taxon>Metazoa</taxon>
        <taxon>Chordata</taxon>
        <taxon>Craniata</taxon>
        <taxon>Vertebrata</taxon>
        <taxon>Euteleostomi</taxon>
        <taxon>Lepidosauria</taxon>
        <taxon>Squamata</taxon>
        <taxon>Bifurcata</taxon>
        <taxon>Unidentata</taxon>
        <taxon>Episquamata</taxon>
        <taxon>Toxicofera</taxon>
        <taxon>Iguania</taxon>
        <taxon>Phrynosomatidae</taxon>
        <taxon>Phrynosomatinae</taxon>
        <taxon>Phrynosoma</taxon>
    </lineage>
</organism>